<proteinExistence type="predicted"/>
<feature type="region of interest" description="Disordered" evidence="1">
    <location>
        <begin position="1"/>
        <end position="34"/>
    </location>
</feature>
<keyword evidence="3" id="KW-1185">Reference proteome</keyword>
<dbReference type="GeneID" id="18238030"/>
<evidence type="ECO:0000256" key="1">
    <source>
        <dbReference type="SAM" id="MobiDB-lite"/>
    </source>
</evidence>
<dbReference type="EMBL" id="GL882880">
    <property type="protein sequence ID" value="EGF82682.1"/>
    <property type="molecule type" value="Genomic_DNA"/>
</dbReference>
<evidence type="ECO:0000313" key="3">
    <source>
        <dbReference type="Proteomes" id="UP000007241"/>
    </source>
</evidence>
<dbReference type="OrthoDB" id="5573535at2759"/>
<protein>
    <submittedName>
        <fullName evidence="2">Uncharacterized protein</fullName>
    </submittedName>
</protein>
<dbReference type="RefSeq" id="XP_006676615.1">
    <property type="nucleotide sequence ID" value="XM_006676552.1"/>
</dbReference>
<evidence type="ECO:0000313" key="2">
    <source>
        <dbReference type="EMBL" id="EGF82682.1"/>
    </source>
</evidence>
<reference evidence="2 3" key="1">
    <citation type="submission" date="2009-12" db="EMBL/GenBank/DDBJ databases">
        <title>The draft genome of Batrachochytrium dendrobatidis.</title>
        <authorList>
            <consortium name="US DOE Joint Genome Institute (JGI-PGF)"/>
            <person name="Kuo A."/>
            <person name="Salamov A."/>
            <person name="Schmutz J."/>
            <person name="Lucas S."/>
            <person name="Pitluck S."/>
            <person name="Rosenblum E."/>
            <person name="Stajich J."/>
            <person name="Eisen M."/>
            <person name="Grigoriev I.V."/>
        </authorList>
    </citation>
    <scope>NUCLEOTIDE SEQUENCE [LARGE SCALE GENOMIC DNA]</scope>
    <source>
        <strain evidence="3">JAM81 / FGSC 10211</strain>
    </source>
</reference>
<sequence>MAKKTNRRAKAATNASATQPIAKPTTSLIKEATNLPEKTLTKRFKNAEHADSSHHEACDDPKCVGCDASQTEVEQVDADELAIGSESKEMTAVDIYQAALEELAKSQLEEQDTDQSAHDSIVIRMFEQALEQFELEEKLKEPTDINDSSAPTDKQPSKLQPSPLKRKVADLEFELTKKQVELKERHSECLLDFGLFVKFEGHLRDALKLLSECKQANKSTDLSLSGWCLEGRIAAALVQILYYPEVKVFDSDSDSDHEADTSLSKTSVTKDEQQLTACSLDAFEKAIQNPKKLNAQQISIFRHAGKTLLNLAVSQRRTGKDHTAGLAILKTTLGYIQQYFQSFAETPKTYDAVYVDMQRTHAICLYHLACILQHSEVKSKLKKACDYAKQSVVLWRAVLEVSENSLLSSQHQQLGESAILWSSLEDEDDDAALTAFDEASVALQRAYELDPDNDGLHQQLVDLGLVNEDSDDEA</sequence>
<name>F4NXH0_BATDJ</name>
<feature type="compositionally biased region" description="Polar residues" evidence="1">
    <location>
        <begin position="145"/>
        <end position="160"/>
    </location>
</feature>
<dbReference type="AlphaFoldDB" id="F4NXH0"/>
<dbReference type="STRING" id="684364.F4NXH0"/>
<dbReference type="InParanoid" id="F4NXH0"/>
<feature type="region of interest" description="Disordered" evidence="1">
    <location>
        <begin position="141"/>
        <end position="164"/>
    </location>
</feature>
<gene>
    <name evidence="2" type="ORF">BATDEDRAFT_22757</name>
</gene>
<dbReference type="HOGENOM" id="CLU_691065_0_0_1"/>
<feature type="compositionally biased region" description="Basic residues" evidence="1">
    <location>
        <begin position="1"/>
        <end position="10"/>
    </location>
</feature>
<accession>F4NXH0</accession>
<organism evidence="2 3">
    <name type="scientific">Batrachochytrium dendrobatidis (strain JAM81 / FGSC 10211)</name>
    <name type="common">Frog chytrid fungus</name>
    <dbReference type="NCBI Taxonomy" id="684364"/>
    <lineage>
        <taxon>Eukaryota</taxon>
        <taxon>Fungi</taxon>
        <taxon>Fungi incertae sedis</taxon>
        <taxon>Chytridiomycota</taxon>
        <taxon>Chytridiomycota incertae sedis</taxon>
        <taxon>Chytridiomycetes</taxon>
        <taxon>Rhizophydiales</taxon>
        <taxon>Rhizophydiales incertae sedis</taxon>
        <taxon>Batrachochytrium</taxon>
    </lineage>
</organism>
<dbReference type="Proteomes" id="UP000007241">
    <property type="component" value="Unassembled WGS sequence"/>
</dbReference>